<accession>A0A1I3TSY1</accession>
<dbReference type="EMBL" id="FOSH01000001">
    <property type="protein sequence ID" value="SFJ74378.1"/>
    <property type="molecule type" value="Genomic_DNA"/>
</dbReference>
<gene>
    <name evidence="3" type="ORF">SAMN04488079_10137</name>
</gene>
<dbReference type="STRING" id="45496.SAMN04488079_10137"/>
<keyword evidence="1" id="KW-1133">Transmembrane helix</keyword>
<feature type="transmembrane region" description="Helical" evidence="1">
    <location>
        <begin position="6"/>
        <end position="28"/>
    </location>
</feature>
<feature type="domain" description="Potassium channel" evidence="2">
    <location>
        <begin position="54"/>
        <end position="132"/>
    </location>
</feature>
<dbReference type="Gene3D" id="1.10.287.70">
    <property type="match status" value="1"/>
</dbReference>
<protein>
    <submittedName>
        <fullName evidence="3">Ion channel</fullName>
    </submittedName>
</protein>
<dbReference type="OrthoDB" id="9813518at2"/>
<sequence length="142" mass="16332">MLLTTFVINTFIFVTTILIHYETLYQLAKHLPALHIIHRYRVLLAVMVVMLAHIVEIWLFAIGYYLMIHSGDFGTLMGNIDSSLLDCSYFSFTTYTTLGFGDIEPTGYIRFLTGLESLTGLVMITWSASFVFLEMQKYLPKR</sequence>
<evidence type="ECO:0000313" key="4">
    <source>
        <dbReference type="Proteomes" id="UP000198924"/>
    </source>
</evidence>
<evidence type="ECO:0000259" key="2">
    <source>
        <dbReference type="Pfam" id="PF07885"/>
    </source>
</evidence>
<evidence type="ECO:0000256" key="1">
    <source>
        <dbReference type="SAM" id="Phobius"/>
    </source>
</evidence>
<dbReference type="SUPFAM" id="SSF81324">
    <property type="entry name" value="Voltage-gated potassium channels"/>
    <property type="match status" value="1"/>
</dbReference>
<reference evidence="4" key="1">
    <citation type="submission" date="2016-10" db="EMBL/GenBank/DDBJ databases">
        <authorList>
            <person name="Varghese N."/>
            <person name="Submissions S."/>
        </authorList>
    </citation>
    <scope>NUCLEOTIDE SEQUENCE [LARGE SCALE GENOMIC DNA]</scope>
    <source>
        <strain evidence="4">DSM 11578</strain>
    </source>
</reference>
<organism evidence="3 4">
    <name type="scientific">Methylophaga sulfidovorans</name>
    <dbReference type="NCBI Taxonomy" id="45496"/>
    <lineage>
        <taxon>Bacteria</taxon>
        <taxon>Pseudomonadati</taxon>
        <taxon>Pseudomonadota</taxon>
        <taxon>Gammaproteobacteria</taxon>
        <taxon>Thiotrichales</taxon>
        <taxon>Piscirickettsiaceae</taxon>
        <taxon>Methylophaga</taxon>
    </lineage>
</organism>
<keyword evidence="4" id="KW-1185">Reference proteome</keyword>
<feature type="transmembrane region" description="Helical" evidence="1">
    <location>
        <begin position="108"/>
        <end position="133"/>
    </location>
</feature>
<dbReference type="InterPro" id="IPR013099">
    <property type="entry name" value="K_chnl_dom"/>
</dbReference>
<keyword evidence="1" id="KW-0472">Membrane</keyword>
<name>A0A1I3TSY1_9GAMM</name>
<evidence type="ECO:0000313" key="3">
    <source>
        <dbReference type="EMBL" id="SFJ74378.1"/>
    </source>
</evidence>
<feature type="transmembrane region" description="Helical" evidence="1">
    <location>
        <begin position="40"/>
        <end position="67"/>
    </location>
</feature>
<proteinExistence type="predicted"/>
<keyword evidence="1" id="KW-0812">Transmembrane</keyword>
<dbReference type="Pfam" id="PF07885">
    <property type="entry name" value="Ion_trans_2"/>
    <property type="match status" value="1"/>
</dbReference>
<dbReference type="AlphaFoldDB" id="A0A1I3TSY1"/>
<dbReference type="RefSeq" id="WP_091711182.1">
    <property type="nucleotide sequence ID" value="NZ_FOSH01000001.1"/>
</dbReference>
<dbReference type="Proteomes" id="UP000198924">
    <property type="component" value="Unassembled WGS sequence"/>
</dbReference>